<evidence type="ECO:0000313" key="2">
    <source>
        <dbReference type="EMBL" id="NAW34469.1"/>
    </source>
</evidence>
<dbReference type="Proteomes" id="UP000487929">
    <property type="component" value="Unassembled WGS sequence"/>
</dbReference>
<organism evidence="2 3">
    <name type="scientific">Halomonas alimentaria</name>
    <dbReference type="NCBI Taxonomy" id="147248"/>
    <lineage>
        <taxon>Bacteria</taxon>
        <taxon>Pseudomonadati</taxon>
        <taxon>Pseudomonadota</taxon>
        <taxon>Gammaproteobacteria</taxon>
        <taxon>Oceanospirillales</taxon>
        <taxon>Halomonadaceae</taxon>
        <taxon>Halomonas</taxon>
    </lineage>
</organism>
<dbReference type="Pfam" id="PF00534">
    <property type="entry name" value="Glycos_transf_1"/>
    <property type="match status" value="1"/>
</dbReference>
<dbReference type="GO" id="GO:1901135">
    <property type="term" value="P:carbohydrate derivative metabolic process"/>
    <property type="evidence" value="ECO:0007669"/>
    <property type="project" value="UniProtKB-ARBA"/>
</dbReference>
<comment type="caution">
    <text evidence="2">The sequence shown here is derived from an EMBL/GenBank/DDBJ whole genome shotgun (WGS) entry which is preliminary data.</text>
</comment>
<reference evidence="2 3" key="1">
    <citation type="submission" date="2019-12" db="EMBL/GenBank/DDBJ databases">
        <title>Draft genome sequencing of Halomonas alimentaria DSM 15356.</title>
        <authorList>
            <person name="Pandiyan K."/>
            <person name="Kushwaha P."/>
            <person name="Gowdham M."/>
            <person name="Chakdar H."/>
            <person name="Singh A."/>
            <person name="Kumar M."/>
            <person name="Saxena A.K."/>
        </authorList>
    </citation>
    <scope>NUCLEOTIDE SEQUENCE [LARGE SCALE GENOMIC DNA]</scope>
    <source>
        <strain evidence="2 3">DSM 15356</strain>
    </source>
</reference>
<dbReference type="EMBL" id="WUTT01000001">
    <property type="protein sequence ID" value="NAW34469.1"/>
    <property type="molecule type" value="Genomic_DNA"/>
</dbReference>
<dbReference type="Gene3D" id="3.40.50.2000">
    <property type="entry name" value="Glycogen Phosphorylase B"/>
    <property type="match status" value="2"/>
</dbReference>
<dbReference type="InterPro" id="IPR001296">
    <property type="entry name" value="Glyco_trans_1"/>
</dbReference>
<dbReference type="PANTHER" id="PTHR12526:SF630">
    <property type="entry name" value="GLYCOSYLTRANSFERASE"/>
    <property type="match status" value="1"/>
</dbReference>
<keyword evidence="3" id="KW-1185">Reference proteome</keyword>
<dbReference type="AlphaFoldDB" id="A0A7X4W540"/>
<proteinExistence type="predicted"/>
<evidence type="ECO:0000313" key="3">
    <source>
        <dbReference type="Proteomes" id="UP000487929"/>
    </source>
</evidence>
<protein>
    <submittedName>
        <fullName evidence="2">Glycosyltransferase</fullName>
    </submittedName>
</protein>
<sequence length="336" mass="38154">MEHDAAFMTQKISAYLGRCLLVIRKGAWLEGYAKRHGIPHAAVGFSGSFSIKAIREMRRLWRKHDIRNVIFLGASEIHSIHFSIGPPVRRFIVRHGTTKSSPKKDFVHRLTWSRVTAHWCISEHLKRNVMSLFPLENAEVFVDYVGLEGKLDYLPEASPLTAEESGLRLAHVGRLVPGKGQRDAIRAVKRAHEHGVPVTLTLFGGGGDQAYLEDLVKELGLEAVVSFAGYVAHPYHYFSDFHGFIYPSYGEGFGNAFAEALATGMHCFCYSNTVFPEFRKQGLRFHMVPNKDYRALADEVIGVWERREPQPRDNIELCRILFSTQHEMEVLRGYLD</sequence>
<accession>A0A7X4W540</accession>
<dbReference type="RefSeq" id="WP_161431754.1">
    <property type="nucleotide sequence ID" value="NZ_WUTT01000001.1"/>
</dbReference>
<dbReference type="GO" id="GO:0016757">
    <property type="term" value="F:glycosyltransferase activity"/>
    <property type="evidence" value="ECO:0007669"/>
    <property type="project" value="InterPro"/>
</dbReference>
<evidence type="ECO:0000259" key="1">
    <source>
        <dbReference type="Pfam" id="PF00534"/>
    </source>
</evidence>
<dbReference type="SUPFAM" id="SSF53756">
    <property type="entry name" value="UDP-Glycosyltransferase/glycogen phosphorylase"/>
    <property type="match status" value="1"/>
</dbReference>
<gene>
    <name evidence="2" type="ORF">GRB96_08560</name>
</gene>
<name>A0A7X4W540_9GAMM</name>
<feature type="domain" description="Glycosyl transferase family 1" evidence="1">
    <location>
        <begin position="168"/>
        <end position="307"/>
    </location>
</feature>
<dbReference type="OrthoDB" id="9815351at2"/>
<dbReference type="PANTHER" id="PTHR12526">
    <property type="entry name" value="GLYCOSYLTRANSFERASE"/>
    <property type="match status" value="1"/>
</dbReference>
<keyword evidence="2" id="KW-0808">Transferase</keyword>